<accession>A0A2I0AT59</accession>
<keyword evidence="3" id="KW-1185">Reference proteome</keyword>
<evidence type="ECO:0000313" key="2">
    <source>
        <dbReference type="EMBL" id="PKA58719.1"/>
    </source>
</evidence>
<gene>
    <name evidence="2" type="ORF">AXF42_Ash000812</name>
</gene>
<evidence type="ECO:0000313" key="3">
    <source>
        <dbReference type="Proteomes" id="UP000236161"/>
    </source>
</evidence>
<feature type="transmembrane region" description="Helical" evidence="1">
    <location>
        <begin position="21"/>
        <end position="43"/>
    </location>
</feature>
<feature type="transmembrane region" description="Helical" evidence="1">
    <location>
        <begin position="49"/>
        <end position="65"/>
    </location>
</feature>
<keyword evidence="1" id="KW-0472">Membrane</keyword>
<reference evidence="2 3" key="1">
    <citation type="journal article" date="2017" name="Nature">
        <title>The Apostasia genome and the evolution of orchids.</title>
        <authorList>
            <person name="Zhang G.Q."/>
            <person name="Liu K.W."/>
            <person name="Li Z."/>
            <person name="Lohaus R."/>
            <person name="Hsiao Y.Y."/>
            <person name="Niu S.C."/>
            <person name="Wang J.Y."/>
            <person name="Lin Y.C."/>
            <person name="Xu Q."/>
            <person name="Chen L.J."/>
            <person name="Yoshida K."/>
            <person name="Fujiwara S."/>
            <person name="Wang Z.W."/>
            <person name="Zhang Y.Q."/>
            <person name="Mitsuda N."/>
            <person name="Wang M."/>
            <person name="Liu G.H."/>
            <person name="Pecoraro L."/>
            <person name="Huang H.X."/>
            <person name="Xiao X.J."/>
            <person name="Lin M."/>
            <person name="Wu X.Y."/>
            <person name="Wu W.L."/>
            <person name="Chen Y.Y."/>
            <person name="Chang S.B."/>
            <person name="Sakamoto S."/>
            <person name="Ohme-Takagi M."/>
            <person name="Yagi M."/>
            <person name="Zeng S.J."/>
            <person name="Shen C.Y."/>
            <person name="Yeh C.M."/>
            <person name="Luo Y.B."/>
            <person name="Tsai W.C."/>
            <person name="Van de Peer Y."/>
            <person name="Liu Z.J."/>
        </authorList>
    </citation>
    <scope>NUCLEOTIDE SEQUENCE [LARGE SCALE GENOMIC DNA]</scope>
    <source>
        <strain evidence="3">cv. Shenzhen</strain>
        <tissue evidence="2">Stem</tissue>
    </source>
</reference>
<protein>
    <submittedName>
        <fullName evidence="2">Uncharacterized protein</fullName>
    </submittedName>
</protein>
<keyword evidence="1" id="KW-0812">Transmembrane</keyword>
<proteinExistence type="predicted"/>
<dbReference type="AlphaFoldDB" id="A0A2I0AT59"/>
<evidence type="ECO:0000256" key="1">
    <source>
        <dbReference type="SAM" id="Phobius"/>
    </source>
</evidence>
<sequence>MLLIKLGIRFLVGNVTCYPKVLRLSLSTLFLALFLNMSFTIFLPLRLSLSKLVFFLPNLFGILIVKRTSFGDLGIKYVIQRRKVV</sequence>
<dbReference type="Proteomes" id="UP000236161">
    <property type="component" value="Unassembled WGS sequence"/>
</dbReference>
<keyword evidence="1" id="KW-1133">Transmembrane helix</keyword>
<name>A0A2I0AT59_9ASPA</name>
<organism evidence="2 3">
    <name type="scientific">Apostasia shenzhenica</name>
    <dbReference type="NCBI Taxonomy" id="1088818"/>
    <lineage>
        <taxon>Eukaryota</taxon>
        <taxon>Viridiplantae</taxon>
        <taxon>Streptophyta</taxon>
        <taxon>Embryophyta</taxon>
        <taxon>Tracheophyta</taxon>
        <taxon>Spermatophyta</taxon>
        <taxon>Magnoliopsida</taxon>
        <taxon>Liliopsida</taxon>
        <taxon>Asparagales</taxon>
        <taxon>Orchidaceae</taxon>
        <taxon>Apostasioideae</taxon>
        <taxon>Apostasia</taxon>
    </lineage>
</organism>
<dbReference type="EMBL" id="KZ451950">
    <property type="protein sequence ID" value="PKA58719.1"/>
    <property type="molecule type" value="Genomic_DNA"/>
</dbReference>